<keyword evidence="2" id="KW-1185">Reference proteome</keyword>
<name>A0A1X7P1R9_9HYPH</name>
<accession>A0A1X7P1R9</accession>
<gene>
    <name evidence="1" type="ORF">SAMN02982922_3016</name>
</gene>
<sequence>MPGIALATFTLTGRGAEDQPSMEDLEAKGRLGSDFMQEIPDAVRAGG</sequence>
<protein>
    <submittedName>
        <fullName evidence="1">Uncharacterized protein</fullName>
    </submittedName>
</protein>
<evidence type="ECO:0000313" key="1">
    <source>
        <dbReference type="EMBL" id="SMH44095.1"/>
    </source>
</evidence>
<proteinExistence type="predicted"/>
<organism evidence="1 2">
    <name type="scientific">Mesorhizobium australicum</name>
    <dbReference type="NCBI Taxonomy" id="536018"/>
    <lineage>
        <taxon>Bacteria</taxon>
        <taxon>Pseudomonadati</taxon>
        <taxon>Pseudomonadota</taxon>
        <taxon>Alphaproteobacteria</taxon>
        <taxon>Hyphomicrobiales</taxon>
        <taxon>Phyllobacteriaceae</taxon>
        <taxon>Mesorhizobium</taxon>
    </lineage>
</organism>
<reference evidence="1 2" key="1">
    <citation type="submission" date="2017-04" db="EMBL/GenBank/DDBJ databases">
        <authorList>
            <person name="Afonso C.L."/>
            <person name="Miller P.J."/>
            <person name="Scott M.A."/>
            <person name="Spackman E."/>
            <person name="Goraichik I."/>
            <person name="Dimitrov K.M."/>
            <person name="Suarez D.L."/>
            <person name="Swayne D.E."/>
        </authorList>
    </citation>
    <scope>NUCLEOTIDE SEQUENCE [LARGE SCALE GENOMIC DNA]</scope>
    <source>
        <strain evidence="1 2">B5P</strain>
    </source>
</reference>
<dbReference type="Proteomes" id="UP000193083">
    <property type="component" value="Unassembled WGS sequence"/>
</dbReference>
<dbReference type="AlphaFoldDB" id="A0A1X7P1R9"/>
<dbReference type="RefSeq" id="WP_176247527.1">
    <property type="nucleotide sequence ID" value="NZ_FXBL01000004.1"/>
</dbReference>
<dbReference type="EMBL" id="FXBL01000004">
    <property type="protein sequence ID" value="SMH44095.1"/>
    <property type="molecule type" value="Genomic_DNA"/>
</dbReference>
<evidence type="ECO:0000313" key="2">
    <source>
        <dbReference type="Proteomes" id="UP000193083"/>
    </source>
</evidence>